<feature type="transmembrane region" description="Helical" evidence="9">
    <location>
        <begin position="344"/>
        <end position="361"/>
    </location>
</feature>
<keyword evidence="14" id="KW-1185">Reference proteome</keyword>
<dbReference type="AlphaFoldDB" id="A0A410WWB7"/>
<name>A0A410WWB7_9BACL</name>
<keyword evidence="3" id="KW-0813">Transport</keyword>
<dbReference type="Gene3D" id="1.20.1250.20">
    <property type="entry name" value="MFS general substrate transporter like domains"/>
    <property type="match status" value="1"/>
</dbReference>
<dbReference type="InterPro" id="IPR004638">
    <property type="entry name" value="EmrB-like"/>
</dbReference>
<evidence type="ECO:0000313" key="11">
    <source>
        <dbReference type="EMBL" id="MCY9597667.1"/>
    </source>
</evidence>
<feature type="transmembrane region" description="Helical" evidence="9">
    <location>
        <begin position="121"/>
        <end position="142"/>
    </location>
</feature>
<feature type="transmembrane region" description="Helical" evidence="9">
    <location>
        <begin position="92"/>
        <end position="115"/>
    </location>
</feature>
<reference evidence="12 13" key="1">
    <citation type="submission" date="2018-01" db="EMBL/GenBank/DDBJ databases">
        <title>The whole genome sequencing and assembly of Paenibacillus chitinolyticus KCCM 41400 strain.</title>
        <authorList>
            <person name="Kim J.-Y."/>
            <person name="Park M.-K."/>
            <person name="Lee Y.-J."/>
            <person name="Yi H."/>
            <person name="Bahn Y.-S."/>
            <person name="Kim J.F."/>
            <person name="Lee D.-W."/>
        </authorList>
    </citation>
    <scope>NUCLEOTIDE SEQUENCE [LARGE SCALE GENOMIC DNA]</scope>
    <source>
        <strain evidence="12 13">KCCM 41400</strain>
    </source>
</reference>
<evidence type="ECO:0000313" key="13">
    <source>
        <dbReference type="Proteomes" id="UP000288943"/>
    </source>
</evidence>
<dbReference type="PANTHER" id="PTHR42718">
    <property type="entry name" value="MAJOR FACILITATOR SUPERFAMILY MULTIDRUG TRANSPORTER MFSC"/>
    <property type="match status" value="1"/>
</dbReference>
<feature type="transmembrane region" description="Helical" evidence="9">
    <location>
        <begin position="64"/>
        <end position="85"/>
    </location>
</feature>
<keyword evidence="7 9" id="KW-0472">Membrane</keyword>
<dbReference type="KEGG" id="pchi:PC41400_13580"/>
<feature type="region of interest" description="Disordered" evidence="8">
    <location>
        <begin position="530"/>
        <end position="549"/>
    </location>
</feature>
<dbReference type="GO" id="GO:0005886">
    <property type="term" value="C:plasma membrane"/>
    <property type="evidence" value="ECO:0007669"/>
    <property type="project" value="UniProtKB-SubCell"/>
</dbReference>
<feature type="transmembrane region" description="Helical" evidence="9">
    <location>
        <begin position="26"/>
        <end position="44"/>
    </location>
</feature>
<dbReference type="Proteomes" id="UP000288943">
    <property type="component" value="Chromosome"/>
</dbReference>
<accession>A0A410WWB7</accession>
<dbReference type="NCBIfam" id="TIGR00711">
    <property type="entry name" value="efflux_EmrB"/>
    <property type="match status" value="1"/>
</dbReference>
<evidence type="ECO:0000256" key="6">
    <source>
        <dbReference type="ARBA" id="ARBA00022989"/>
    </source>
</evidence>
<evidence type="ECO:0000256" key="5">
    <source>
        <dbReference type="ARBA" id="ARBA00022692"/>
    </source>
</evidence>
<dbReference type="SUPFAM" id="SSF103473">
    <property type="entry name" value="MFS general substrate transporter"/>
    <property type="match status" value="1"/>
</dbReference>
<dbReference type="PRINTS" id="PR01036">
    <property type="entry name" value="TCRTETB"/>
</dbReference>
<organism evidence="12 13">
    <name type="scientific">Paenibacillus chitinolyticus</name>
    <dbReference type="NCBI Taxonomy" id="79263"/>
    <lineage>
        <taxon>Bacteria</taxon>
        <taxon>Bacillati</taxon>
        <taxon>Bacillota</taxon>
        <taxon>Bacilli</taxon>
        <taxon>Bacillales</taxon>
        <taxon>Paenibacillaceae</taxon>
        <taxon>Paenibacillus</taxon>
    </lineage>
</organism>
<evidence type="ECO:0000256" key="9">
    <source>
        <dbReference type="SAM" id="Phobius"/>
    </source>
</evidence>
<protein>
    <submittedName>
        <fullName evidence="11 12">MFS transporter</fullName>
    </submittedName>
</protein>
<dbReference type="GO" id="GO:0022857">
    <property type="term" value="F:transmembrane transporter activity"/>
    <property type="evidence" value="ECO:0007669"/>
    <property type="project" value="InterPro"/>
</dbReference>
<dbReference type="InterPro" id="IPR020846">
    <property type="entry name" value="MFS_dom"/>
</dbReference>
<gene>
    <name evidence="11" type="ORF">M5X16_18035</name>
    <name evidence="12" type="ORF">PC41400_13580</name>
</gene>
<evidence type="ECO:0000256" key="2">
    <source>
        <dbReference type="ARBA" id="ARBA00008537"/>
    </source>
</evidence>
<evidence type="ECO:0000256" key="1">
    <source>
        <dbReference type="ARBA" id="ARBA00004651"/>
    </source>
</evidence>
<keyword evidence="6 9" id="KW-1133">Transmembrane helix</keyword>
<reference evidence="11 14" key="2">
    <citation type="submission" date="2022-05" db="EMBL/GenBank/DDBJ databases">
        <title>Genome Sequencing of Bee-Associated Microbes.</title>
        <authorList>
            <person name="Dunlap C."/>
        </authorList>
    </citation>
    <scope>NUCLEOTIDE SEQUENCE [LARGE SCALE GENOMIC DNA]</scope>
    <source>
        <strain evidence="11 14">NRRL B-23120</strain>
    </source>
</reference>
<comment type="subcellular location">
    <subcellularLocation>
        <location evidence="1">Cell membrane</location>
        <topology evidence="1">Multi-pass membrane protein</topology>
    </subcellularLocation>
</comment>
<keyword evidence="4" id="KW-1003">Cell membrane</keyword>
<dbReference type="GeneID" id="95375844"/>
<evidence type="ECO:0000313" key="14">
    <source>
        <dbReference type="Proteomes" id="UP001527202"/>
    </source>
</evidence>
<dbReference type="InterPro" id="IPR011701">
    <property type="entry name" value="MFS"/>
</dbReference>
<sequence length="549" mass="59544">MSETKALVVYKEKEPEEDMTKHRGTVLLVLILGAFVTILNQTLLNVALPHLMNDFNASADTIQWLSTGYMLINGIIIPISAFLIGTFTTRQLFISAMISFTVGSLICGMAPNFTIMMIGRIVQGAGAGIIMPLMMTVILNIYPPQVRGRAMGMIGIAMFFAPAIGPTLSGWIIEHWTWRILFYVAMPIAILDIIFAFLVLKNVTKVTKPVFDFLGFVTSTIGFGSLLYGISEAGSKGWGSVTVVSTIVIGIVFIALFIVRELTAKNPLLNLRVFKYNMFSLSTVVSCIVNMAMFGASILVPIYVQNIRGYSPIEAGLLMLPGALLMGVMSPISGALFDRFGIKPLAFIGLTITAITTWQFAHLNADTTYSTLMWLYTIRMFGMSFIAMTIMTTGLNQLPRELASHGTAASNTARQIASSIGTAVLVTIMTNRTTYHVGQYANDLSLSNPNYNPSGLESMGAAFAQQMGQSLAAGKAYASQMLYGLVTKQSTIQGINDAFVVATGLTIIALVVSFFFRRVAHGKSAKKKLAEKPAEPIELTDSRGQTARV</sequence>
<keyword evidence="5 9" id="KW-0812">Transmembrane</keyword>
<feature type="transmembrane region" description="Helical" evidence="9">
    <location>
        <begin position="279"/>
        <end position="304"/>
    </location>
</feature>
<evidence type="ECO:0000256" key="3">
    <source>
        <dbReference type="ARBA" id="ARBA00022448"/>
    </source>
</evidence>
<dbReference type="Pfam" id="PF07690">
    <property type="entry name" value="MFS_1"/>
    <property type="match status" value="1"/>
</dbReference>
<comment type="similarity">
    <text evidence="2">Belongs to the major facilitator superfamily. EmrB family.</text>
</comment>
<dbReference type="Gene3D" id="1.20.1720.10">
    <property type="entry name" value="Multidrug resistance protein D"/>
    <property type="match status" value="1"/>
</dbReference>
<evidence type="ECO:0000256" key="8">
    <source>
        <dbReference type="SAM" id="MobiDB-lite"/>
    </source>
</evidence>
<proteinExistence type="inferred from homology"/>
<dbReference type="PROSITE" id="PS50850">
    <property type="entry name" value="MFS"/>
    <property type="match status" value="1"/>
</dbReference>
<feature type="transmembrane region" description="Helical" evidence="9">
    <location>
        <begin position="237"/>
        <end position="259"/>
    </location>
</feature>
<evidence type="ECO:0000256" key="7">
    <source>
        <dbReference type="ARBA" id="ARBA00023136"/>
    </source>
</evidence>
<dbReference type="EMBL" id="CP026520">
    <property type="protein sequence ID" value="QAV18654.1"/>
    <property type="molecule type" value="Genomic_DNA"/>
</dbReference>
<feature type="domain" description="Major facilitator superfamily (MFS) profile" evidence="10">
    <location>
        <begin position="26"/>
        <end position="521"/>
    </location>
</feature>
<feature type="transmembrane region" description="Helical" evidence="9">
    <location>
        <begin position="211"/>
        <end position="231"/>
    </location>
</feature>
<feature type="transmembrane region" description="Helical" evidence="9">
    <location>
        <begin position="373"/>
        <end position="395"/>
    </location>
</feature>
<feature type="transmembrane region" description="Helical" evidence="9">
    <location>
        <begin position="154"/>
        <end position="174"/>
    </location>
</feature>
<evidence type="ECO:0000259" key="10">
    <source>
        <dbReference type="PROSITE" id="PS50850"/>
    </source>
</evidence>
<feature type="transmembrane region" description="Helical" evidence="9">
    <location>
        <begin position="316"/>
        <end position="337"/>
    </location>
</feature>
<feature type="transmembrane region" description="Helical" evidence="9">
    <location>
        <begin position="180"/>
        <end position="199"/>
    </location>
</feature>
<evidence type="ECO:0000256" key="4">
    <source>
        <dbReference type="ARBA" id="ARBA00022475"/>
    </source>
</evidence>
<dbReference type="PANTHER" id="PTHR42718:SF9">
    <property type="entry name" value="MAJOR FACILITATOR SUPERFAMILY MULTIDRUG TRANSPORTER MFSC"/>
    <property type="match status" value="1"/>
</dbReference>
<evidence type="ECO:0000313" key="12">
    <source>
        <dbReference type="EMBL" id="QAV18654.1"/>
    </source>
</evidence>
<dbReference type="OrthoDB" id="9816041at2"/>
<dbReference type="EMBL" id="JAMDMJ010000023">
    <property type="protein sequence ID" value="MCY9597667.1"/>
    <property type="molecule type" value="Genomic_DNA"/>
</dbReference>
<dbReference type="RefSeq" id="WP_042227964.1">
    <property type="nucleotide sequence ID" value="NZ_CP026520.1"/>
</dbReference>
<dbReference type="Proteomes" id="UP001527202">
    <property type="component" value="Unassembled WGS sequence"/>
</dbReference>
<dbReference type="InterPro" id="IPR036259">
    <property type="entry name" value="MFS_trans_sf"/>
</dbReference>
<dbReference type="CDD" id="cd17503">
    <property type="entry name" value="MFS_LmrB_MDR_like"/>
    <property type="match status" value="1"/>
</dbReference>
<feature type="transmembrane region" description="Helical" evidence="9">
    <location>
        <begin position="498"/>
        <end position="516"/>
    </location>
</feature>